<sequence>MLRAQLRSLARLGPAEDDHRHACRVAVGLFGPGLVLLAAGRPDLIIYAAFGSFTGMYGRAEPHRLRLVHQAQAGGVLLSGVGTGVLLSHSHAPPWVLVVTQIGCASVWSLVSDRLGLRPAGPFFGIFALGATASVPADRVAPWAAISICAATVLFCLLVSSAGAIRSRERFTGRQVERGPGSLVHAGRYAVAVSAAGAGGLVLGVDHANWATASAAVPLAVIGVRDRLAPGIRDVTHRGIHRVLGTLAGLSRSPLRCCSPTCPTSCSPCS</sequence>
<name>A0ABT4V3B2_9PSEU</name>
<evidence type="ECO:0000313" key="3">
    <source>
        <dbReference type="Proteomes" id="UP001210380"/>
    </source>
</evidence>
<keyword evidence="1" id="KW-0472">Membrane</keyword>
<accession>A0ABT4V3B2</accession>
<gene>
    <name evidence="2" type="ORF">OU415_23675</name>
</gene>
<comment type="caution">
    <text evidence="2">The sequence shown here is derived from an EMBL/GenBank/DDBJ whole genome shotgun (WGS) entry which is preliminary data.</text>
</comment>
<dbReference type="EMBL" id="JAQGLA010000045">
    <property type="protein sequence ID" value="MDA3628452.1"/>
    <property type="molecule type" value="Genomic_DNA"/>
</dbReference>
<feature type="transmembrane region" description="Helical" evidence="1">
    <location>
        <begin position="143"/>
        <end position="165"/>
    </location>
</feature>
<evidence type="ECO:0000313" key="2">
    <source>
        <dbReference type="EMBL" id="MDA3628452.1"/>
    </source>
</evidence>
<organism evidence="2 3">
    <name type="scientific">Saccharopolyspora oryzae</name>
    <dbReference type="NCBI Taxonomy" id="2997343"/>
    <lineage>
        <taxon>Bacteria</taxon>
        <taxon>Bacillati</taxon>
        <taxon>Actinomycetota</taxon>
        <taxon>Actinomycetes</taxon>
        <taxon>Pseudonocardiales</taxon>
        <taxon>Pseudonocardiaceae</taxon>
        <taxon>Saccharopolyspora</taxon>
    </lineage>
</organism>
<proteinExistence type="predicted"/>
<feature type="transmembrane region" description="Helical" evidence="1">
    <location>
        <begin position="21"/>
        <end position="38"/>
    </location>
</feature>
<keyword evidence="1" id="KW-0812">Transmembrane</keyword>
<keyword evidence="3" id="KW-1185">Reference proteome</keyword>
<protein>
    <recommendedName>
        <fullName evidence="4">FUSC family protein</fullName>
    </recommendedName>
</protein>
<evidence type="ECO:0000256" key="1">
    <source>
        <dbReference type="SAM" id="Phobius"/>
    </source>
</evidence>
<keyword evidence="1" id="KW-1133">Transmembrane helix</keyword>
<reference evidence="2 3" key="1">
    <citation type="submission" date="2022-11" db="EMBL/GenBank/DDBJ databases">
        <title>Draft genome sequence of Saccharopolyspora sp. WRP15-2 isolated from rhizosphere soils of wild rice in Thailand.</title>
        <authorList>
            <person name="Duangmal K."/>
            <person name="Kammanee S."/>
            <person name="Muangham S."/>
        </authorList>
    </citation>
    <scope>NUCLEOTIDE SEQUENCE [LARGE SCALE GENOMIC DNA]</scope>
    <source>
        <strain evidence="2 3">WRP15-2</strain>
    </source>
</reference>
<dbReference type="Proteomes" id="UP001210380">
    <property type="component" value="Unassembled WGS sequence"/>
</dbReference>
<evidence type="ECO:0008006" key="4">
    <source>
        <dbReference type="Google" id="ProtNLM"/>
    </source>
</evidence>